<dbReference type="EMBL" id="JAYMGO010000016">
    <property type="protein sequence ID" value="KAL1259815.1"/>
    <property type="molecule type" value="Genomic_DNA"/>
</dbReference>
<comment type="caution">
    <text evidence="2">The sequence shown here is derived from an EMBL/GenBank/DDBJ whole genome shotgun (WGS) entry which is preliminary data.</text>
</comment>
<name>A0ABR3M4T2_9TELE</name>
<reference evidence="2 3" key="1">
    <citation type="submission" date="2023-09" db="EMBL/GenBank/DDBJ databases">
        <authorList>
            <person name="Wang M."/>
        </authorList>
    </citation>
    <scope>NUCLEOTIDE SEQUENCE [LARGE SCALE GENOMIC DNA]</scope>
    <source>
        <strain evidence="2">GT-2023</strain>
        <tissue evidence="2">Liver</tissue>
    </source>
</reference>
<evidence type="ECO:0000256" key="1">
    <source>
        <dbReference type="SAM" id="MobiDB-lite"/>
    </source>
</evidence>
<dbReference type="Proteomes" id="UP001558613">
    <property type="component" value="Unassembled WGS sequence"/>
</dbReference>
<feature type="region of interest" description="Disordered" evidence="1">
    <location>
        <begin position="1"/>
        <end position="77"/>
    </location>
</feature>
<feature type="compositionally biased region" description="Polar residues" evidence="1">
    <location>
        <begin position="11"/>
        <end position="21"/>
    </location>
</feature>
<evidence type="ECO:0000313" key="3">
    <source>
        <dbReference type="Proteomes" id="UP001558613"/>
    </source>
</evidence>
<organism evidence="2 3">
    <name type="scientific">Cirrhinus molitorella</name>
    <name type="common">mud carp</name>
    <dbReference type="NCBI Taxonomy" id="172907"/>
    <lineage>
        <taxon>Eukaryota</taxon>
        <taxon>Metazoa</taxon>
        <taxon>Chordata</taxon>
        <taxon>Craniata</taxon>
        <taxon>Vertebrata</taxon>
        <taxon>Euteleostomi</taxon>
        <taxon>Actinopterygii</taxon>
        <taxon>Neopterygii</taxon>
        <taxon>Teleostei</taxon>
        <taxon>Ostariophysi</taxon>
        <taxon>Cypriniformes</taxon>
        <taxon>Cyprinidae</taxon>
        <taxon>Labeoninae</taxon>
        <taxon>Labeonini</taxon>
        <taxon>Cirrhinus</taxon>
    </lineage>
</organism>
<protein>
    <submittedName>
        <fullName evidence="2">Uncharacterized protein</fullName>
    </submittedName>
</protein>
<accession>A0ABR3M4T2</accession>
<keyword evidence="3" id="KW-1185">Reference proteome</keyword>
<evidence type="ECO:0000313" key="2">
    <source>
        <dbReference type="EMBL" id="KAL1259815.1"/>
    </source>
</evidence>
<gene>
    <name evidence="2" type="ORF">QQF64_010392</name>
</gene>
<sequence length="77" mass="8301">MAHPAHFSTLREAQTSPQHNNPPLLLFVGSQQPCKSTLAAPAGEPRDDLTNMVTSPAKRSREKGPENERNALIATGI</sequence>
<proteinExistence type="predicted"/>